<sequence>MEFMVENQRVYRSVPAGYPKCVSVLENEHPELRGIF</sequence>
<protein>
    <submittedName>
        <fullName evidence="1">Uncharacterized protein</fullName>
    </submittedName>
</protein>
<dbReference type="Proteomes" id="UP000507962">
    <property type="component" value="Unassembled WGS sequence"/>
</dbReference>
<organism evidence="1 2">
    <name type="scientific">Desulfoluna butyratoxydans</name>
    <dbReference type="NCBI Taxonomy" id="231438"/>
    <lineage>
        <taxon>Bacteria</taxon>
        <taxon>Pseudomonadati</taxon>
        <taxon>Thermodesulfobacteriota</taxon>
        <taxon>Desulfobacteria</taxon>
        <taxon>Desulfobacterales</taxon>
        <taxon>Desulfolunaceae</taxon>
        <taxon>Desulfoluna</taxon>
    </lineage>
</organism>
<dbReference type="EMBL" id="CAADHO010000002">
    <property type="protein sequence ID" value="VFQ44110.1"/>
    <property type="molecule type" value="Genomic_DNA"/>
</dbReference>
<reference evidence="1 2" key="1">
    <citation type="submission" date="2019-03" db="EMBL/GenBank/DDBJ databases">
        <authorList>
            <person name="Nijsse B."/>
        </authorList>
    </citation>
    <scope>NUCLEOTIDE SEQUENCE [LARGE SCALE GENOMIC DNA]</scope>
    <source>
        <strain evidence="1">Desulfoluna butyratoxydans MSL71</strain>
    </source>
</reference>
<gene>
    <name evidence="1" type="ORF">MSL71_17540</name>
</gene>
<accession>A0A4U8YKN3</accession>
<proteinExistence type="predicted"/>
<keyword evidence="2" id="KW-1185">Reference proteome</keyword>
<dbReference type="AlphaFoldDB" id="A0A4U8YKN3"/>
<evidence type="ECO:0000313" key="2">
    <source>
        <dbReference type="Proteomes" id="UP000507962"/>
    </source>
</evidence>
<name>A0A4U8YKN3_9BACT</name>
<evidence type="ECO:0000313" key="1">
    <source>
        <dbReference type="EMBL" id="VFQ44110.1"/>
    </source>
</evidence>